<dbReference type="EMBL" id="CP108313">
    <property type="protein sequence ID" value="WTW73097.1"/>
    <property type="molecule type" value="Genomic_DNA"/>
</dbReference>
<reference evidence="1" key="1">
    <citation type="submission" date="2022-10" db="EMBL/GenBank/DDBJ databases">
        <title>The complete genomes of actinobacterial strains from the NBC collection.</title>
        <authorList>
            <person name="Joergensen T.S."/>
            <person name="Alvarez Arevalo M."/>
            <person name="Sterndorff E.B."/>
            <person name="Faurdal D."/>
            <person name="Vuksanovic O."/>
            <person name="Mourched A.-S."/>
            <person name="Charusanti P."/>
            <person name="Shaw S."/>
            <person name="Blin K."/>
            <person name="Weber T."/>
        </authorList>
    </citation>
    <scope>NUCLEOTIDE SEQUENCE</scope>
    <source>
        <strain evidence="1">NBC_00008</strain>
    </source>
</reference>
<dbReference type="AlphaFoldDB" id="A0AAU2W0I3"/>
<gene>
    <name evidence="1" type="ORF">OG398_35115</name>
</gene>
<evidence type="ECO:0000313" key="1">
    <source>
        <dbReference type="EMBL" id="WTW73097.1"/>
    </source>
</evidence>
<sequence>MNLDIDLIQVGRWKAEAHVVAGFTKVYPIPEVAEFTLAPARARS</sequence>
<protein>
    <submittedName>
        <fullName evidence="1">Uncharacterized protein</fullName>
    </submittedName>
</protein>
<accession>A0AAU2W0I3</accession>
<name>A0AAU2W0I3_9ACTN</name>
<organism evidence="1">
    <name type="scientific">Streptomyces sp. NBC_00008</name>
    <dbReference type="NCBI Taxonomy" id="2903610"/>
    <lineage>
        <taxon>Bacteria</taxon>
        <taxon>Bacillati</taxon>
        <taxon>Actinomycetota</taxon>
        <taxon>Actinomycetes</taxon>
        <taxon>Kitasatosporales</taxon>
        <taxon>Streptomycetaceae</taxon>
        <taxon>Streptomyces</taxon>
    </lineage>
</organism>
<proteinExistence type="predicted"/>